<reference evidence="2 3" key="1">
    <citation type="submission" date="2015-01" db="EMBL/GenBank/DDBJ databases">
        <title>Genome Sequencing of Rickettsiales.</title>
        <authorList>
            <person name="Daugherty S.C."/>
            <person name="Su Q."/>
            <person name="Abolude K."/>
            <person name="Beier-Sexton M."/>
            <person name="Carlyon J.A."/>
            <person name="Carter R."/>
            <person name="Day N.P."/>
            <person name="Dumler S.J."/>
            <person name="Dyachenko V."/>
            <person name="Godinez A."/>
            <person name="Kurtti T.J."/>
            <person name="Lichay M."/>
            <person name="Mullins K.E."/>
            <person name="Ott S."/>
            <person name="Pappas-Brown V."/>
            <person name="Paris D.H."/>
            <person name="Patel P."/>
            <person name="Richards A.L."/>
            <person name="Sadzewicz L."/>
            <person name="Sears K."/>
            <person name="Seidman D."/>
            <person name="Sengamalay N."/>
            <person name="Stenos J."/>
            <person name="Tallon L.J."/>
            <person name="Vincent G."/>
            <person name="Fraser C.M."/>
            <person name="Munderloh U."/>
            <person name="Dunning-Hotopp J.C."/>
        </authorList>
    </citation>
    <scope>NUCLEOTIDE SEQUENCE [LARGE SCALE GENOMIC DNA]</scope>
    <source>
        <strain evidence="2 3">Ect</strain>
    </source>
</reference>
<sequence length="48" mass="5306">MGFAPIFTSFKLLPLAPIVPLTLPLCIVSAPWLFAEVVTEPTSHTIYY</sequence>
<name>A0A0F3PGT2_RICRH</name>
<feature type="transmembrane region" description="Helical" evidence="1">
    <location>
        <begin position="12"/>
        <end position="34"/>
    </location>
</feature>
<organism evidence="2 3">
    <name type="scientific">Rickettsia rhipicephali str. Ect</name>
    <dbReference type="NCBI Taxonomy" id="1359199"/>
    <lineage>
        <taxon>Bacteria</taxon>
        <taxon>Pseudomonadati</taxon>
        <taxon>Pseudomonadota</taxon>
        <taxon>Alphaproteobacteria</taxon>
        <taxon>Rickettsiales</taxon>
        <taxon>Rickettsiaceae</taxon>
        <taxon>Rickettsieae</taxon>
        <taxon>Rickettsia</taxon>
        <taxon>spotted fever group</taxon>
    </lineage>
</organism>
<evidence type="ECO:0000313" key="3">
    <source>
        <dbReference type="Proteomes" id="UP000033591"/>
    </source>
</evidence>
<comment type="caution">
    <text evidence="2">The sequence shown here is derived from an EMBL/GenBank/DDBJ whole genome shotgun (WGS) entry which is preliminary data.</text>
</comment>
<evidence type="ECO:0000256" key="1">
    <source>
        <dbReference type="SAM" id="Phobius"/>
    </source>
</evidence>
<proteinExistence type="predicted"/>
<evidence type="ECO:0000313" key="2">
    <source>
        <dbReference type="EMBL" id="KJV79555.1"/>
    </source>
</evidence>
<keyword evidence="1" id="KW-0812">Transmembrane</keyword>
<dbReference type="Proteomes" id="UP000033591">
    <property type="component" value="Unassembled WGS sequence"/>
</dbReference>
<dbReference type="PATRIC" id="fig|1359199.3.peg.1273"/>
<gene>
    <name evidence="2" type="ORF">RMAECT_1292</name>
</gene>
<protein>
    <submittedName>
        <fullName evidence="2">Uncharacterized protein</fullName>
    </submittedName>
</protein>
<keyword evidence="1" id="KW-1133">Transmembrane helix</keyword>
<dbReference type="EMBL" id="LAOC01000001">
    <property type="protein sequence ID" value="KJV79555.1"/>
    <property type="molecule type" value="Genomic_DNA"/>
</dbReference>
<accession>A0A0F3PGT2</accession>
<keyword evidence="1" id="KW-0472">Membrane</keyword>
<dbReference type="AlphaFoldDB" id="A0A0F3PGT2"/>